<dbReference type="InterPro" id="IPR041955">
    <property type="entry name" value="ATX3/4/5_ePHD"/>
</dbReference>
<feature type="compositionally biased region" description="Basic and acidic residues" evidence="14">
    <location>
        <begin position="92"/>
        <end position="102"/>
    </location>
</feature>
<evidence type="ECO:0000256" key="5">
    <source>
        <dbReference type="ARBA" id="ARBA00022723"/>
    </source>
</evidence>
<dbReference type="GO" id="GO:0048188">
    <property type="term" value="C:Set1C/COMPASS complex"/>
    <property type="evidence" value="ECO:0007669"/>
    <property type="project" value="UniProtKB-ARBA"/>
</dbReference>
<dbReference type="CDD" id="cd20143">
    <property type="entry name" value="PWWP_AtATX3-like"/>
    <property type="match status" value="1"/>
</dbReference>
<dbReference type="Pfam" id="PF00856">
    <property type="entry name" value="SET"/>
    <property type="match status" value="1"/>
</dbReference>
<dbReference type="GO" id="GO:0006357">
    <property type="term" value="P:regulation of transcription by RNA polymerase II"/>
    <property type="evidence" value="ECO:0007669"/>
    <property type="project" value="TreeGrafter"/>
</dbReference>
<dbReference type="InterPro" id="IPR003616">
    <property type="entry name" value="Post-SET_dom"/>
</dbReference>
<feature type="domain" description="PHD-type" evidence="19">
    <location>
        <begin position="777"/>
        <end position="892"/>
    </location>
</feature>
<dbReference type="PANTHER" id="PTHR13793">
    <property type="entry name" value="PHD FINGER PROTEINS"/>
    <property type="match status" value="1"/>
</dbReference>
<keyword evidence="2" id="KW-0489">Methyltransferase</keyword>
<evidence type="ECO:0000256" key="3">
    <source>
        <dbReference type="ARBA" id="ARBA00022679"/>
    </source>
</evidence>
<keyword evidence="21" id="KW-1185">Reference proteome</keyword>
<evidence type="ECO:0000256" key="7">
    <source>
        <dbReference type="ARBA" id="ARBA00022771"/>
    </source>
</evidence>
<dbReference type="CDD" id="cd10518">
    <property type="entry name" value="SET_SETD1-like"/>
    <property type="match status" value="1"/>
</dbReference>
<dbReference type="FunFam" id="3.30.40.10:FF:000464">
    <property type="entry name" value="Histone-lysine N-methyltransferase"/>
    <property type="match status" value="1"/>
</dbReference>
<evidence type="ECO:0000256" key="4">
    <source>
        <dbReference type="ARBA" id="ARBA00022691"/>
    </source>
</evidence>
<evidence type="ECO:0000259" key="18">
    <source>
        <dbReference type="PROSITE" id="PS50868"/>
    </source>
</evidence>
<dbReference type="PROSITE" id="PS50016">
    <property type="entry name" value="ZF_PHD_2"/>
    <property type="match status" value="2"/>
</dbReference>
<name>A0A835D3L8_TETSI</name>
<dbReference type="OrthoDB" id="308383at2759"/>
<keyword evidence="6" id="KW-0677">Repeat</keyword>
<dbReference type="GO" id="GO:0008270">
    <property type="term" value="F:zinc ion binding"/>
    <property type="evidence" value="ECO:0007669"/>
    <property type="project" value="UniProtKB-KW"/>
</dbReference>
<evidence type="ECO:0000256" key="2">
    <source>
        <dbReference type="ARBA" id="ARBA00022603"/>
    </source>
</evidence>
<dbReference type="PROSITE" id="PS51566">
    <property type="entry name" value="SAM_MT43_TRX_MLL"/>
    <property type="match status" value="1"/>
</dbReference>
<sequence>MIIKRNLKSRMPSLKRCKVEEPGGEDDESSGNPKKRKMNGYYPLHILGEVAAGRIPLSGYGFRRIFGDNGEDFSSVAASWCTQISYCPDEVESKSKSREGRKGKNHTSAVRPPLVKTSRGRIQVLPSRFNDSVLGSWKKDKTKPSAMESSFETEIAQPKEKFSCENPKFDTRVTKKLYKEGNFSRRSPKLYPLFKEEVGYQGFKNFDIRKYSSSRSSLTSLHEPLVEVEKSPHLIEVEESRRLFDLVGIDRLSKENTEKRKGFYRPENFVLGDIVWAKSGKRYPAWPAIVIDPMLQAPEMVLSSCVAGAICVMFFGYSGNGKQRDYAWVKHGMIFPFIDYVDRFQGQTELHKSKPCDFRMAIEEAFLAEYGYTEMLMEDMNMVAGQPTYHESILSGIQEATDSNQDQESHFHNQASSSKGIYYSKSIRTSGCSIRILYIVVDFWYELGSDLLKKSMRPGNLLLDVLEKRKDTRPCDGCGLSLPFKITKKMNGSTPNGRFLCKHCATLLKSKQYCGICKKIWHHSDGGSWVRCDGCKVWVHAECAKISSNLFKSERRGRGFTDYVIYVFKDLEGTDYYCPDCKAKFNFELSDSEKWQPKIKSNKNNGQFLLPDKITVVCTGTEGTYFPSLHLVVCKCGSCGPEKQKLSDWERHTGSKAKNWKTSVKVKGSMLPLEQWMLQIGEYHAHGLVSVNPLKKPSLKLRKQKLLAFLQEKYEPVYAKWTTERCAICRWVEDWDYNKIIICNRCQIAVHQECYGARNVRDFTSWVCRACETPDVKRDCCLCPVKGGALKPTDVETLWVHVTCAWFQPEVSFSSDEKMEPAVGILRIPSNSFVKICVICKQIHGSCTQCCKCSTYYHAMCASRAGYRMELHCLEKNGRQITKMVSYCAFHKAPNPDTVLVVQSPLGVFSTKSLLQSKKRTGSRLISSKRTELPVASTLETIEFEPLSAARCRIFKRLNHKRTGEEAIAHRVMGHFHHSLDVIDCLNTFRGTALPFTGKLSSSVFSYYCLPDLSFSLFVYSLLQRTENDRVCFGRSGIHGWGLFARRNIQEGDMVLEYRGEQVRRSVADLREARYRLEGKDCYLFKISEEVVVDATDKGNIARLINHSCMPNCYARIMSVSADQNRIVLIAKTNVPAGDELTYDYLFDPDESDEFKVPCLCKAPNCRKFMN</sequence>
<dbReference type="InterPro" id="IPR000313">
    <property type="entry name" value="PWWP_dom"/>
</dbReference>
<dbReference type="FunFam" id="3.30.40.10:FF:000454">
    <property type="entry name" value="Histone-lysine N-methyltransferase"/>
    <property type="match status" value="1"/>
</dbReference>
<dbReference type="GO" id="GO:0008168">
    <property type="term" value="F:methyltransferase activity"/>
    <property type="evidence" value="ECO:0007669"/>
    <property type="project" value="UniProtKB-KW"/>
</dbReference>
<evidence type="ECO:0000256" key="13">
    <source>
        <dbReference type="PROSITE-ProRule" id="PRU00146"/>
    </source>
</evidence>
<keyword evidence="5" id="KW-0479">Metal-binding</keyword>
<dbReference type="SMART" id="SM00508">
    <property type="entry name" value="PostSET"/>
    <property type="match status" value="1"/>
</dbReference>
<evidence type="ECO:0000256" key="12">
    <source>
        <dbReference type="ARBA" id="ARBA00054897"/>
    </source>
</evidence>
<dbReference type="InterPro" id="IPR011011">
    <property type="entry name" value="Znf_FYVE_PHD"/>
</dbReference>
<dbReference type="InterPro" id="IPR001965">
    <property type="entry name" value="Znf_PHD"/>
</dbReference>
<organism evidence="20 21">
    <name type="scientific">Tetracentron sinense</name>
    <name type="common">Spur-leaf</name>
    <dbReference type="NCBI Taxonomy" id="13715"/>
    <lineage>
        <taxon>Eukaryota</taxon>
        <taxon>Viridiplantae</taxon>
        <taxon>Streptophyta</taxon>
        <taxon>Embryophyta</taxon>
        <taxon>Tracheophyta</taxon>
        <taxon>Spermatophyta</taxon>
        <taxon>Magnoliopsida</taxon>
        <taxon>Trochodendrales</taxon>
        <taxon>Trochodendraceae</taxon>
        <taxon>Tetracentron</taxon>
    </lineage>
</organism>
<evidence type="ECO:0000256" key="11">
    <source>
        <dbReference type="ARBA" id="ARBA00052314"/>
    </source>
</evidence>
<keyword evidence="4" id="KW-0949">S-adenosyl-L-methionine</keyword>
<dbReference type="InterPro" id="IPR034732">
    <property type="entry name" value="EPHD"/>
</dbReference>
<dbReference type="Gene3D" id="2.30.30.140">
    <property type="match status" value="1"/>
</dbReference>
<dbReference type="Gene3D" id="3.30.40.10">
    <property type="entry name" value="Zinc/RING finger domain, C3HC4 (zinc finger)"/>
    <property type="match status" value="3"/>
</dbReference>
<keyword evidence="9" id="KW-0156">Chromatin regulator</keyword>
<comment type="caution">
    <text evidence="20">The sequence shown here is derived from an EMBL/GenBank/DDBJ whole genome shotgun (WGS) entry which is preliminary data.</text>
</comment>
<dbReference type="PROSITE" id="PS50280">
    <property type="entry name" value="SET"/>
    <property type="match status" value="1"/>
</dbReference>
<dbReference type="InterPro" id="IPR025780">
    <property type="entry name" value="Hist-Lys_N-MeTrfase_ATX"/>
</dbReference>
<comment type="function">
    <text evidence="12">Histone methyltransferase.</text>
</comment>
<dbReference type="CDD" id="cd15517">
    <property type="entry name" value="PHD_TCF19_like"/>
    <property type="match status" value="1"/>
</dbReference>
<comment type="catalytic activity">
    <reaction evidence="11">
        <text>L-lysyl-[histone] + S-adenosyl-L-methionine = N(6)-methyl-L-lysyl-[histone] + S-adenosyl-L-homocysteine + H(+)</text>
        <dbReference type="Rhea" id="RHEA:10024"/>
        <dbReference type="Rhea" id="RHEA-COMP:9845"/>
        <dbReference type="Rhea" id="RHEA-COMP:9846"/>
        <dbReference type="ChEBI" id="CHEBI:15378"/>
        <dbReference type="ChEBI" id="CHEBI:29969"/>
        <dbReference type="ChEBI" id="CHEBI:57856"/>
        <dbReference type="ChEBI" id="CHEBI:59789"/>
        <dbReference type="ChEBI" id="CHEBI:61929"/>
    </reaction>
</comment>
<feature type="domain" description="Post-SET" evidence="18">
    <location>
        <begin position="1155"/>
        <end position="1171"/>
    </location>
</feature>
<dbReference type="EMBL" id="JABCRI010000021">
    <property type="protein sequence ID" value="KAF8380051.1"/>
    <property type="molecule type" value="Genomic_DNA"/>
</dbReference>
<dbReference type="Pfam" id="PF00628">
    <property type="entry name" value="PHD"/>
    <property type="match status" value="1"/>
</dbReference>
<feature type="domain" description="PHD-type" evidence="15">
    <location>
        <begin position="723"/>
        <end position="774"/>
    </location>
</feature>
<evidence type="ECO:0000259" key="19">
    <source>
        <dbReference type="PROSITE" id="PS51805"/>
    </source>
</evidence>
<dbReference type="SUPFAM" id="SSF63748">
    <property type="entry name" value="Tudor/PWWP/MBT"/>
    <property type="match status" value="1"/>
</dbReference>
<dbReference type="PROSITE" id="PS51805">
    <property type="entry name" value="EPHD"/>
    <property type="match status" value="1"/>
</dbReference>
<evidence type="ECO:0000259" key="17">
    <source>
        <dbReference type="PROSITE" id="PS50812"/>
    </source>
</evidence>
<dbReference type="InterPro" id="IPR046341">
    <property type="entry name" value="SET_dom_sf"/>
</dbReference>
<dbReference type="AlphaFoldDB" id="A0A835D3L8"/>
<dbReference type="Pfam" id="PF00855">
    <property type="entry name" value="PWWP"/>
    <property type="match status" value="1"/>
</dbReference>
<evidence type="ECO:0000259" key="15">
    <source>
        <dbReference type="PROSITE" id="PS50016"/>
    </source>
</evidence>
<dbReference type="InterPro" id="IPR001214">
    <property type="entry name" value="SET_dom"/>
</dbReference>
<dbReference type="Pfam" id="PF13832">
    <property type="entry name" value="zf-HC5HC2H_2"/>
    <property type="match status" value="1"/>
</dbReference>
<evidence type="ECO:0000256" key="1">
    <source>
        <dbReference type="ARBA" id="ARBA00004123"/>
    </source>
</evidence>
<evidence type="ECO:0000256" key="6">
    <source>
        <dbReference type="ARBA" id="ARBA00022737"/>
    </source>
</evidence>
<feature type="region of interest" description="Disordered" evidence="14">
    <location>
        <begin position="16"/>
        <end position="36"/>
    </location>
</feature>
<dbReference type="InterPro" id="IPR013083">
    <property type="entry name" value="Znf_RING/FYVE/PHD"/>
</dbReference>
<reference evidence="20 21" key="1">
    <citation type="submission" date="2020-04" db="EMBL/GenBank/DDBJ databases">
        <title>Plant Genome Project.</title>
        <authorList>
            <person name="Zhang R.-G."/>
        </authorList>
    </citation>
    <scope>NUCLEOTIDE SEQUENCE [LARGE SCALE GENOMIC DNA]</scope>
    <source>
        <strain evidence="20">YNK0</strain>
        <tissue evidence="20">Leaf</tissue>
    </source>
</reference>
<evidence type="ECO:0000256" key="14">
    <source>
        <dbReference type="SAM" id="MobiDB-lite"/>
    </source>
</evidence>
<evidence type="ECO:0000256" key="8">
    <source>
        <dbReference type="ARBA" id="ARBA00022833"/>
    </source>
</evidence>
<protein>
    <submittedName>
        <fullName evidence="20">Uncharacterized protein</fullName>
    </submittedName>
</protein>
<dbReference type="InterPro" id="IPR019787">
    <property type="entry name" value="Znf_PHD-finger"/>
</dbReference>
<dbReference type="PANTHER" id="PTHR13793:SF132">
    <property type="entry name" value="HISTONE-LYSINE N-METHYLTRANSFERASE ATX5"/>
    <property type="match status" value="1"/>
</dbReference>
<dbReference type="FunFam" id="2.170.270.10:FF:000058">
    <property type="entry name" value="Histone-lysine N-methyltransferase"/>
    <property type="match status" value="1"/>
</dbReference>
<dbReference type="SMART" id="SM00249">
    <property type="entry name" value="PHD"/>
    <property type="match status" value="3"/>
</dbReference>
<dbReference type="SUPFAM" id="SSF82199">
    <property type="entry name" value="SET domain"/>
    <property type="match status" value="1"/>
</dbReference>
<dbReference type="CDD" id="cd15663">
    <property type="entry name" value="ePHD_ATX3_4_5_like"/>
    <property type="match status" value="1"/>
</dbReference>
<feature type="region of interest" description="Disordered" evidence="14">
    <location>
        <begin position="92"/>
        <end position="111"/>
    </location>
</feature>
<dbReference type="SMART" id="SM00293">
    <property type="entry name" value="PWWP"/>
    <property type="match status" value="1"/>
</dbReference>
<dbReference type="SUPFAM" id="SSF57903">
    <property type="entry name" value="FYVE/PHD zinc finger"/>
    <property type="match status" value="2"/>
</dbReference>
<dbReference type="Gene3D" id="2.170.270.10">
    <property type="entry name" value="SET domain"/>
    <property type="match status" value="1"/>
</dbReference>
<keyword evidence="3" id="KW-0808">Transferase</keyword>
<dbReference type="PROSITE" id="PS50812">
    <property type="entry name" value="PWWP"/>
    <property type="match status" value="1"/>
</dbReference>
<gene>
    <name evidence="20" type="ORF">HHK36_027521</name>
</gene>
<evidence type="ECO:0000313" key="21">
    <source>
        <dbReference type="Proteomes" id="UP000655225"/>
    </source>
</evidence>
<feature type="domain" description="PHD-type" evidence="15">
    <location>
        <begin position="511"/>
        <end position="584"/>
    </location>
</feature>
<dbReference type="InterPro" id="IPR042011">
    <property type="entry name" value="ATX3/4/5_PHD"/>
</dbReference>
<dbReference type="CDD" id="cd15495">
    <property type="entry name" value="PHD_ATX3_4_5_like"/>
    <property type="match status" value="1"/>
</dbReference>
<accession>A0A835D3L8</accession>
<evidence type="ECO:0000313" key="20">
    <source>
        <dbReference type="EMBL" id="KAF8380051.1"/>
    </source>
</evidence>
<keyword evidence="10" id="KW-0539">Nucleus</keyword>
<dbReference type="InterPro" id="IPR050701">
    <property type="entry name" value="Histone_Mod_Regulator"/>
</dbReference>
<dbReference type="OMA" id="CDFRMAI"/>
<dbReference type="GO" id="GO:0006325">
    <property type="term" value="P:chromatin organization"/>
    <property type="evidence" value="ECO:0007669"/>
    <property type="project" value="UniProtKB-KW"/>
</dbReference>
<keyword evidence="8" id="KW-0862">Zinc</keyword>
<evidence type="ECO:0000256" key="9">
    <source>
        <dbReference type="ARBA" id="ARBA00022853"/>
    </source>
</evidence>
<dbReference type="PROSITE" id="PS50868">
    <property type="entry name" value="POST_SET"/>
    <property type="match status" value="1"/>
</dbReference>
<dbReference type="SMART" id="SM00317">
    <property type="entry name" value="SET"/>
    <property type="match status" value="1"/>
</dbReference>
<dbReference type="PROSITE" id="PS01359">
    <property type="entry name" value="ZF_PHD_1"/>
    <property type="match status" value="1"/>
</dbReference>
<dbReference type="GO" id="GO:0032259">
    <property type="term" value="P:methylation"/>
    <property type="evidence" value="ECO:0007669"/>
    <property type="project" value="UniProtKB-KW"/>
</dbReference>
<dbReference type="InterPro" id="IPR019786">
    <property type="entry name" value="Zinc_finger_PHD-type_CS"/>
</dbReference>
<keyword evidence="7 13" id="KW-0863">Zinc-finger</keyword>
<comment type="subcellular location">
    <subcellularLocation>
        <location evidence="1">Nucleus</location>
    </subcellularLocation>
</comment>
<dbReference type="Pfam" id="PF13831">
    <property type="entry name" value="PHD_2"/>
    <property type="match status" value="1"/>
</dbReference>
<feature type="domain" description="PWWP" evidence="17">
    <location>
        <begin position="271"/>
        <end position="340"/>
    </location>
</feature>
<evidence type="ECO:0000259" key="16">
    <source>
        <dbReference type="PROSITE" id="PS50280"/>
    </source>
</evidence>
<dbReference type="Proteomes" id="UP000655225">
    <property type="component" value="Unassembled WGS sequence"/>
</dbReference>
<feature type="domain" description="SET" evidence="16">
    <location>
        <begin position="1029"/>
        <end position="1146"/>
    </location>
</feature>
<evidence type="ECO:0000256" key="10">
    <source>
        <dbReference type="ARBA" id="ARBA00023242"/>
    </source>
</evidence>
<proteinExistence type="predicted"/>